<comment type="caution">
    <text evidence="7">The sequence shown here is derived from an EMBL/GenBank/DDBJ whole genome shotgun (WGS) entry which is preliminary data.</text>
</comment>
<evidence type="ECO:0000313" key="8">
    <source>
        <dbReference type="Proteomes" id="UP000826271"/>
    </source>
</evidence>
<dbReference type="GO" id="GO:0005524">
    <property type="term" value="F:ATP binding"/>
    <property type="evidence" value="ECO:0007669"/>
    <property type="project" value="UniProtKB-KW"/>
</dbReference>
<evidence type="ECO:0000256" key="5">
    <source>
        <dbReference type="ARBA" id="ARBA00022840"/>
    </source>
</evidence>
<keyword evidence="4" id="KW-0611">Plant defense</keyword>
<dbReference type="SUPFAM" id="SSF52047">
    <property type="entry name" value="RNI-like"/>
    <property type="match status" value="1"/>
</dbReference>
<feature type="domain" description="NB-ARC" evidence="6">
    <location>
        <begin position="348"/>
        <end position="515"/>
    </location>
</feature>
<dbReference type="PANTHER" id="PTHR36766:SF52">
    <property type="entry name" value="LATE BLIGHT RESISTANCE PROTEIN HOMOLOG R1B-8"/>
    <property type="match status" value="1"/>
</dbReference>
<name>A0AAV6XHZ7_9LAMI</name>
<keyword evidence="3" id="KW-0547">Nucleotide-binding</keyword>
<dbReference type="PRINTS" id="PR00364">
    <property type="entry name" value="DISEASERSIST"/>
</dbReference>
<dbReference type="InterPro" id="IPR002182">
    <property type="entry name" value="NB-ARC"/>
</dbReference>
<dbReference type="InterPro" id="IPR032675">
    <property type="entry name" value="LRR_dom_sf"/>
</dbReference>
<reference evidence="7" key="1">
    <citation type="submission" date="2019-10" db="EMBL/GenBank/DDBJ databases">
        <authorList>
            <person name="Zhang R."/>
            <person name="Pan Y."/>
            <person name="Wang J."/>
            <person name="Ma R."/>
            <person name="Yu S."/>
        </authorList>
    </citation>
    <scope>NUCLEOTIDE SEQUENCE</scope>
    <source>
        <strain evidence="7">LA-IB0</strain>
        <tissue evidence="7">Leaf</tissue>
    </source>
</reference>
<dbReference type="GO" id="GO:0043531">
    <property type="term" value="F:ADP binding"/>
    <property type="evidence" value="ECO:0007669"/>
    <property type="project" value="InterPro"/>
</dbReference>
<dbReference type="Pfam" id="PF00931">
    <property type="entry name" value="NB-ARC"/>
    <property type="match status" value="2"/>
</dbReference>
<organism evidence="7 8">
    <name type="scientific">Buddleja alternifolia</name>
    <dbReference type="NCBI Taxonomy" id="168488"/>
    <lineage>
        <taxon>Eukaryota</taxon>
        <taxon>Viridiplantae</taxon>
        <taxon>Streptophyta</taxon>
        <taxon>Embryophyta</taxon>
        <taxon>Tracheophyta</taxon>
        <taxon>Spermatophyta</taxon>
        <taxon>Magnoliopsida</taxon>
        <taxon>eudicotyledons</taxon>
        <taxon>Gunneridae</taxon>
        <taxon>Pentapetalae</taxon>
        <taxon>asterids</taxon>
        <taxon>lamiids</taxon>
        <taxon>Lamiales</taxon>
        <taxon>Scrophulariaceae</taxon>
        <taxon>Buddlejeae</taxon>
        <taxon>Buddleja</taxon>
    </lineage>
</organism>
<feature type="domain" description="NB-ARC" evidence="6">
    <location>
        <begin position="113"/>
        <end position="271"/>
    </location>
</feature>
<comment type="similarity">
    <text evidence="1">Belongs to the disease resistance NB-LRR family.</text>
</comment>
<keyword evidence="2" id="KW-0433">Leucine-rich repeat</keyword>
<dbReference type="SUPFAM" id="SSF52540">
    <property type="entry name" value="P-loop containing nucleoside triphosphate hydrolases"/>
    <property type="match status" value="2"/>
</dbReference>
<evidence type="ECO:0000256" key="1">
    <source>
        <dbReference type="ARBA" id="ARBA00008894"/>
    </source>
</evidence>
<evidence type="ECO:0000313" key="7">
    <source>
        <dbReference type="EMBL" id="KAG8380146.1"/>
    </source>
</evidence>
<dbReference type="GO" id="GO:0006952">
    <property type="term" value="P:defense response"/>
    <property type="evidence" value="ECO:0007669"/>
    <property type="project" value="UniProtKB-KW"/>
</dbReference>
<sequence length="783" mass="90004">MAAYAALVSLMNIIEQIQHHPRPPISLYKKQVESLTKKVTFLQDFLENYPPERNHEVDALEILIADAAQLAEDIIESHIVNRILTQSTTSHGSKRSAAQTFNAFRCFIKTGQQSNRQIIPIAGMGGICKTTLAQNVYIHPLIVHHFDICAWVAISQNYNVREILLEILVCSNKKERRETLSRISEEELGKKVYKALFGRRYLIVMDDMWSIEVWDKLKFFFPDNNNGSRIMITTRLSKLAYDLTVSRGIEINLLDEGESWNLLRQKVFGEECCPPRLEGIGKKIATSCKGLPLLWDAIEYMDLIMQEVTEKEVKVRLPKQSTLSDASSRPPTSNCGNTMVGSEDVLIDIMDNLTGQQSNRQIIPIAGMGGIGKTTLAQNVYMHPLIVHHFDICAWVTISQNYNVREIILEILVCSNKKEKRETLSRINKEELGEKVYKTLSGRRYLIVMDDMWSIEVWYKLKFFFPENNNGSRIMITTRLSKLAYDLTVSRGIEINLLDEGESWNLLRQKVFGEECCPPRLEGIGQKQPVAKDFLFFSENQEIRVSSLIKLWVAEGFLKPISGKCLEETLVINKLVINKGSRKLAFALPEIWMMPHLRHVESRRFYFPDPPSVEKDKPVFVLRNLQTLLEVLNFKCAEYVVKRIPNIKKLKLFYERLEEGDVPTLSYWVQNLTFPHSLKKLTLSGTFLDWEEMSSKVGSLPLLQVLKLKDNSCKGPEWKPVEGQFCSLKYLQIHYCDDLEYWTADNINYPRLEQLVLRDLNKLTEIPLGIGDIPTLRSIQLHG</sequence>
<dbReference type="PANTHER" id="PTHR36766">
    <property type="entry name" value="PLANT BROAD-SPECTRUM MILDEW RESISTANCE PROTEIN RPW8"/>
    <property type="match status" value="1"/>
</dbReference>
<dbReference type="AlphaFoldDB" id="A0AAV6XHZ7"/>
<evidence type="ECO:0000256" key="3">
    <source>
        <dbReference type="ARBA" id="ARBA00022741"/>
    </source>
</evidence>
<evidence type="ECO:0000259" key="6">
    <source>
        <dbReference type="Pfam" id="PF00931"/>
    </source>
</evidence>
<dbReference type="Gene3D" id="3.40.50.300">
    <property type="entry name" value="P-loop containing nucleotide triphosphate hydrolases"/>
    <property type="match status" value="2"/>
</dbReference>
<keyword evidence="5" id="KW-0067">ATP-binding</keyword>
<dbReference type="FunFam" id="3.40.50.300:FF:001091">
    <property type="entry name" value="Probable disease resistance protein At1g61300"/>
    <property type="match status" value="2"/>
</dbReference>
<proteinExistence type="inferred from homology"/>
<dbReference type="Proteomes" id="UP000826271">
    <property type="component" value="Unassembled WGS sequence"/>
</dbReference>
<evidence type="ECO:0000256" key="2">
    <source>
        <dbReference type="ARBA" id="ARBA00022614"/>
    </source>
</evidence>
<keyword evidence="8" id="KW-1185">Reference proteome</keyword>
<dbReference type="EMBL" id="WHWC01000007">
    <property type="protein sequence ID" value="KAG8380146.1"/>
    <property type="molecule type" value="Genomic_DNA"/>
</dbReference>
<evidence type="ECO:0000256" key="4">
    <source>
        <dbReference type="ARBA" id="ARBA00022821"/>
    </source>
</evidence>
<accession>A0AAV6XHZ7</accession>
<dbReference type="InterPro" id="IPR042197">
    <property type="entry name" value="Apaf_helical"/>
</dbReference>
<dbReference type="InterPro" id="IPR027417">
    <property type="entry name" value="P-loop_NTPase"/>
</dbReference>
<gene>
    <name evidence="7" type="ORF">BUALT_Bualt07G0163200</name>
</gene>
<dbReference type="Gene3D" id="1.10.8.430">
    <property type="entry name" value="Helical domain of apoptotic protease-activating factors"/>
    <property type="match status" value="1"/>
</dbReference>
<dbReference type="Gene3D" id="3.80.10.10">
    <property type="entry name" value="Ribonuclease Inhibitor"/>
    <property type="match status" value="1"/>
</dbReference>
<protein>
    <recommendedName>
        <fullName evidence="6">NB-ARC domain-containing protein</fullName>
    </recommendedName>
</protein>